<reference evidence="2" key="1">
    <citation type="journal article" date="2021" name="PeerJ">
        <title>Extensive microbial diversity within the chicken gut microbiome revealed by metagenomics and culture.</title>
        <authorList>
            <person name="Gilroy R."/>
            <person name="Ravi A."/>
            <person name="Getino M."/>
            <person name="Pursley I."/>
            <person name="Horton D.L."/>
            <person name="Alikhan N.F."/>
            <person name="Baker D."/>
            <person name="Gharbi K."/>
            <person name="Hall N."/>
            <person name="Watson M."/>
            <person name="Adriaenssens E.M."/>
            <person name="Foster-Nyarko E."/>
            <person name="Jarju S."/>
            <person name="Secka A."/>
            <person name="Antonio M."/>
            <person name="Oren A."/>
            <person name="Chaudhuri R.R."/>
            <person name="La Ragione R."/>
            <person name="Hildebrand F."/>
            <person name="Pallen M.J."/>
        </authorList>
    </citation>
    <scope>NUCLEOTIDE SEQUENCE</scope>
    <source>
        <strain evidence="2">1647</strain>
    </source>
</reference>
<feature type="transmembrane region" description="Helical" evidence="1">
    <location>
        <begin position="79"/>
        <end position="98"/>
    </location>
</feature>
<evidence type="ECO:0000313" key="3">
    <source>
        <dbReference type="Proteomes" id="UP000775129"/>
    </source>
</evidence>
<keyword evidence="1" id="KW-0812">Transmembrane</keyword>
<dbReference type="Proteomes" id="UP000775129">
    <property type="component" value="Unassembled WGS sequence"/>
</dbReference>
<feature type="transmembrane region" description="Helical" evidence="1">
    <location>
        <begin position="6"/>
        <end position="28"/>
    </location>
</feature>
<keyword evidence="1" id="KW-1133">Transmembrane helix</keyword>
<sequence>MDDQVTIRLLFSAAAFVVGAALFAFAIWQRRGRSPAARRWMGRGRGNPDFEERMSLIGFPATGVLCWCFSAVVLPVIGVYLILPLAPIAVLCFIPLIICRLDFIPIPDAVYPKWARPIRHANEQAVKDADAWLRAYRQHQR</sequence>
<dbReference type="AlphaFoldDB" id="A0A921GR25"/>
<proteinExistence type="predicted"/>
<protein>
    <submittedName>
        <fullName evidence="2">Uncharacterized protein</fullName>
    </submittedName>
</protein>
<dbReference type="EMBL" id="DYWO01000392">
    <property type="protein sequence ID" value="HJF50721.1"/>
    <property type="molecule type" value="Genomic_DNA"/>
</dbReference>
<feature type="transmembrane region" description="Helical" evidence="1">
    <location>
        <begin position="54"/>
        <end position="73"/>
    </location>
</feature>
<organism evidence="2 3">
    <name type="scientific">Brachybacterium paraconglomeratum</name>
    <dbReference type="NCBI Taxonomy" id="173362"/>
    <lineage>
        <taxon>Bacteria</taxon>
        <taxon>Bacillati</taxon>
        <taxon>Actinomycetota</taxon>
        <taxon>Actinomycetes</taxon>
        <taxon>Micrococcales</taxon>
        <taxon>Dermabacteraceae</taxon>
        <taxon>Brachybacterium</taxon>
    </lineage>
</organism>
<keyword evidence="1" id="KW-0472">Membrane</keyword>
<comment type="caution">
    <text evidence="2">The sequence shown here is derived from an EMBL/GenBank/DDBJ whole genome shotgun (WGS) entry which is preliminary data.</text>
</comment>
<gene>
    <name evidence="2" type="ORF">K8W24_13185</name>
</gene>
<accession>A0A921GR25</accession>
<evidence type="ECO:0000256" key="1">
    <source>
        <dbReference type="SAM" id="Phobius"/>
    </source>
</evidence>
<reference evidence="2" key="2">
    <citation type="submission" date="2021-09" db="EMBL/GenBank/DDBJ databases">
        <authorList>
            <person name="Gilroy R."/>
        </authorList>
    </citation>
    <scope>NUCLEOTIDE SEQUENCE</scope>
    <source>
        <strain evidence="2">1647</strain>
    </source>
</reference>
<evidence type="ECO:0000313" key="2">
    <source>
        <dbReference type="EMBL" id="HJF50721.1"/>
    </source>
</evidence>
<name>A0A921GR25_9MICO</name>